<evidence type="ECO:0000313" key="2">
    <source>
        <dbReference type="Proteomes" id="UP000028002"/>
    </source>
</evidence>
<dbReference type="AlphaFoldDB" id="A0A081RQW1"/>
<accession>A0A081RQW1</accession>
<dbReference type="EMBL" id="JGVH01000108">
    <property type="protein sequence ID" value="KER01064.1"/>
    <property type="molecule type" value="Genomic_DNA"/>
</dbReference>
<organism evidence="1 2">
    <name type="scientific">Photorhabdus temperata subsp. temperata Meg1</name>
    <dbReference type="NCBI Taxonomy" id="1393735"/>
    <lineage>
        <taxon>Bacteria</taxon>
        <taxon>Pseudomonadati</taxon>
        <taxon>Pseudomonadota</taxon>
        <taxon>Gammaproteobacteria</taxon>
        <taxon>Enterobacterales</taxon>
        <taxon>Morganellaceae</taxon>
        <taxon>Photorhabdus</taxon>
    </lineage>
</organism>
<protein>
    <submittedName>
        <fullName evidence="1">Uncharacterized protein</fullName>
    </submittedName>
</protein>
<comment type="caution">
    <text evidence="1">The sequence shown here is derived from an EMBL/GenBank/DDBJ whole genome shotgun (WGS) entry which is preliminary data.</text>
</comment>
<evidence type="ECO:0000313" key="1">
    <source>
        <dbReference type="EMBL" id="KER01064.1"/>
    </source>
</evidence>
<dbReference type="RefSeq" id="WP_036841590.1">
    <property type="nucleotide sequence ID" value="NZ_CAWLUD010000108.1"/>
</dbReference>
<gene>
    <name evidence="1" type="ORF">MEG1DRAFT_04335</name>
</gene>
<sequence length="64" mass="7606">MTIAELIELLKEQFGDDWKNRELEIPDEFNGGWLTVEPENVVIESDNEFIKLDCWMSYPEELED</sequence>
<name>A0A081RQW1_PHOTE</name>
<dbReference type="Proteomes" id="UP000028002">
    <property type="component" value="Unassembled WGS sequence"/>
</dbReference>
<proteinExistence type="predicted"/>
<reference evidence="1 2" key="1">
    <citation type="submission" date="2014-03" db="EMBL/GenBank/DDBJ databases">
        <title>Draft Genome of Photorhabdus temperata Meg1.</title>
        <authorList>
            <person name="Hurst S.G.IV."/>
            <person name="Morris K."/>
            <person name="Thomas K."/>
            <person name="Tisa L.S."/>
        </authorList>
    </citation>
    <scope>NUCLEOTIDE SEQUENCE [LARGE SCALE GENOMIC DNA]</scope>
    <source>
        <strain evidence="1 2">Meg1</strain>
    </source>
</reference>
<dbReference type="PATRIC" id="fig|1393735.3.peg.4433"/>